<evidence type="ECO:0000256" key="1">
    <source>
        <dbReference type="ARBA" id="ARBA00010688"/>
    </source>
</evidence>
<dbReference type="PANTHER" id="PTHR43320:SF2">
    <property type="entry name" value="2-DEHYDRO-3-DEOXYGLUCONOKINASE_2-DEHYDRO-3-DEOXYGALACTONOKINASE"/>
    <property type="match status" value="1"/>
</dbReference>
<comment type="caution">
    <text evidence="5">The sequence shown here is derived from an EMBL/GenBank/DDBJ whole genome shotgun (WGS) entry which is preliminary data.</text>
</comment>
<dbReference type="GO" id="GO:0016301">
    <property type="term" value="F:kinase activity"/>
    <property type="evidence" value="ECO:0007669"/>
    <property type="project" value="UniProtKB-KW"/>
</dbReference>
<dbReference type="EMBL" id="SOFP01000031">
    <property type="protein sequence ID" value="TFC17439.1"/>
    <property type="molecule type" value="Genomic_DNA"/>
</dbReference>
<dbReference type="PANTHER" id="PTHR43320">
    <property type="entry name" value="SUGAR KINASE"/>
    <property type="match status" value="1"/>
</dbReference>
<dbReference type="InterPro" id="IPR052700">
    <property type="entry name" value="Carb_kinase_PfkB-like"/>
</dbReference>
<organism evidence="5 6">
    <name type="scientific">Cryobacterium algoritolerans</name>
    <dbReference type="NCBI Taxonomy" id="1259184"/>
    <lineage>
        <taxon>Bacteria</taxon>
        <taxon>Bacillati</taxon>
        <taxon>Actinomycetota</taxon>
        <taxon>Actinomycetes</taxon>
        <taxon>Micrococcales</taxon>
        <taxon>Microbacteriaceae</taxon>
        <taxon>Cryobacterium</taxon>
    </lineage>
</organism>
<dbReference type="RefSeq" id="WP_134566159.1">
    <property type="nucleotide sequence ID" value="NZ_SOFP01000031.1"/>
</dbReference>
<dbReference type="CDD" id="cd01166">
    <property type="entry name" value="KdgK"/>
    <property type="match status" value="1"/>
</dbReference>
<dbReference type="InterPro" id="IPR011611">
    <property type="entry name" value="PfkB_dom"/>
</dbReference>
<sequence>MTLEATPRLIAIGETMMMFTPARAESIATAEDVRLHPGGAESNVACHLAQLGLSSAWVGALGDDVFGHRIRRSIASHGVDTRWVTCDSNAPTGVYFKDPGNGVVYYRSGSAASRMSPATVARIPLEDADIVHLSGITPALSASCVALVDTVFERVAGSNAILSFDVNYRASLWSEGAAASVLLALASRADIVFVGLDEAHALWNCCTANDVRTLLPEPARLVVKDSDVGATDFSAGGSVFEPAIPTEVLEAVGAGDAFAAGYLAALLRGASADDRLRAGHERARLVLLSTSDFVAEPASTSVPVGGVARLLLTEPIE</sequence>
<protein>
    <submittedName>
        <fullName evidence="5">Sugar kinase</fullName>
    </submittedName>
</protein>
<name>A0A4R8WUU4_9MICO</name>
<dbReference type="Pfam" id="PF00294">
    <property type="entry name" value="PfkB"/>
    <property type="match status" value="1"/>
</dbReference>
<keyword evidence="6" id="KW-1185">Reference proteome</keyword>
<keyword evidence="2" id="KW-0808">Transferase</keyword>
<accession>A0A4R8WUU4</accession>
<dbReference type="Proteomes" id="UP000298412">
    <property type="component" value="Unassembled WGS sequence"/>
</dbReference>
<dbReference type="SUPFAM" id="SSF53613">
    <property type="entry name" value="Ribokinase-like"/>
    <property type="match status" value="1"/>
</dbReference>
<gene>
    <name evidence="5" type="ORF">E3O19_06035</name>
</gene>
<keyword evidence="3 5" id="KW-0418">Kinase</keyword>
<comment type="similarity">
    <text evidence="1">Belongs to the carbohydrate kinase PfkB family.</text>
</comment>
<evidence type="ECO:0000256" key="3">
    <source>
        <dbReference type="ARBA" id="ARBA00022777"/>
    </source>
</evidence>
<dbReference type="Gene3D" id="3.40.1190.20">
    <property type="match status" value="1"/>
</dbReference>
<evidence type="ECO:0000256" key="2">
    <source>
        <dbReference type="ARBA" id="ARBA00022679"/>
    </source>
</evidence>
<feature type="domain" description="Carbohydrate kinase PfkB" evidence="4">
    <location>
        <begin position="8"/>
        <end position="291"/>
    </location>
</feature>
<evidence type="ECO:0000259" key="4">
    <source>
        <dbReference type="Pfam" id="PF00294"/>
    </source>
</evidence>
<dbReference type="AlphaFoldDB" id="A0A4R8WUU4"/>
<evidence type="ECO:0000313" key="5">
    <source>
        <dbReference type="EMBL" id="TFC17439.1"/>
    </source>
</evidence>
<evidence type="ECO:0000313" key="6">
    <source>
        <dbReference type="Proteomes" id="UP000298412"/>
    </source>
</evidence>
<reference evidence="5 6" key="1">
    <citation type="submission" date="2019-03" db="EMBL/GenBank/DDBJ databases">
        <title>Genomics of glacier-inhabiting Cryobacterium strains.</title>
        <authorList>
            <person name="Liu Q."/>
            <person name="Xin Y.-H."/>
        </authorList>
    </citation>
    <scope>NUCLEOTIDE SEQUENCE [LARGE SCALE GENOMIC DNA]</scope>
    <source>
        <strain evidence="5 6">MDT1-3</strain>
    </source>
</reference>
<dbReference type="OrthoDB" id="9808601at2"/>
<proteinExistence type="inferred from homology"/>
<dbReference type="InterPro" id="IPR029056">
    <property type="entry name" value="Ribokinase-like"/>
</dbReference>